<proteinExistence type="predicted"/>
<keyword evidence="4" id="KW-1185">Reference proteome</keyword>
<evidence type="ECO:0000313" key="3">
    <source>
        <dbReference type="EMBL" id="CZR49361.1"/>
    </source>
</evidence>
<dbReference type="VEuPathDB" id="FungiDB:FPRO_08898"/>
<organism evidence="3 4">
    <name type="scientific">Fusarium proliferatum (strain ET1)</name>
    <name type="common">Orchid endophyte fungus</name>
    <dbReference type="NCBI Taxonomy" id="1227346"/>
    <lineage>
        <taxon>Eukaryota</taxon>
        <taxon>Fungi</taxon>
        <taxon>Dikarya</taxon>
        <taxon>Ascomycota</taxon>
        <taxon>Pezizomycotina</taxon>
        <taxon>Sordariomycetes</taxon>
        <taxon>Hypocreomycetidae</taxon>
        <taxon>Hypocreales</taxon>
        <taxon>Nectriaceae</taxon>
        <taxon>Fusarium</taxon>
        <taxon>Fusarium fujikuroi species complex</taxon>
    </lineage>
</organism>
<gene>
    <name evidence="3" type="ORF">FPRO_08898</name>
</gene>
<evidence type="ECO:0000256" key="2">
    <source>
        <dbReference type="SAM" id="MobiDB-lite"/>
    </source>
</evidence>
<dbReference type="GeneID" id="42053774"/>
<dbReference type="RefSeq" id="XP_031089863.1">
    <property type="nucleotide sequence ID" value="XM_031224622.1"/>
</dbReference>
<evidence type="ECO:0000313" key="4">
    <source>
        <dbReference type="Proteomes" id="UP000183971"/>
    </source>
</evidence>
<sequence length="257" mass="30130">MERETQTVEDERRRRLDSGSYRRSHTQPWSSDRDEQDDYDETGHSGRISNRTYHPTRLPSPVQGLSYFPHEDFRLLDILDISRTGRREKTNLCHDFDPRDLGRSNHSYKPNRAPSLYRGYTSYNSSYSDFIEIAQGTGDTIMIEKDKKRSKRERMRDRRPRAEELAARTQEAIRQAELEIKTAASNKAEEEAERLWRADYPEDPQSRLCAIRSFSKLSSKDTIYKDNTIGDEGRIDDLLASVGKNMIKNSFLERAWR</sequence>
<name>A0A1L7W9T4_FUSPR</name>
<evidence type="ECO:0000256" key="1">
    <source>
        <dbReference type="SAM" id="Coils"/>
    </source>
</evidence>
<dbReference type="Proteomes" id="UP000183971">
    <property type="component" value="Unassembled WGS sequence"/>
</dbReference>
<dbReference type="EMBL" id="FJOF01000016">
    <property type="protein sequence ID" value="CZR49361.1"/>
    <property type="molecule type" value="Genomic_DNA"/>
</dbReference>
<feature type="region of interest" description="Disordered" evidence="2">
    <location>
        <begin position="1"/>
        <end position="64"/>
    </location>
</feature>
<feature type="coiled-coil region" evidence="1">
    <location>
        <begin position="159"/>
        <end position="193"/>
    </location>
</feature>
<dbReference type="AlphaFoldDB" id="A0A1L7W9T4"/>
<feature type="compositionally biased region" description="Basic and acidic residues" evidence="2">
    <location>
        <begin position="1"/>
        <end position="17"/>
    </location>
</feature>
<accession>A0A1L7W9T4</accession>
<reference evidence="4" key="1">
    <citation type="journal article" date="2016" name="Genome Biol. Evol.">
        <title>Comparative 'omics' of the Fusarium fujikuroi species complex highlights differences in genetic potential and metabolite synthesis.</title>
        <authorList>
            <person name="Niehaus E.-M."/>
            <person name="Muensterkoetter M."/>
            <person name="Proctor R.H."/>
            <person name="Brown D.W."/>
            <person name="Sharon A."/>
            <person name="Idan Y."/>
            <person name="Oren-Young L."/>
            <person name="Sieber C.M."/>
            <person name="Novak O."/>
            <person name="Pencik A."/>
            <person name="Tarkowska D."/>
            <person name="Hromadova K."/>
            <person name="Freeman S."/>
            <person name="Maymon M."/>
            <person name="Elazar M."/>
            <person name="Youssef S.A."/>
            <person name="El-Shabrawy E.S.M."/>
            <person name="Shalaby A.B.A."/>
            <person name="Houterman P."/>
            <person name="Brock N.L."/>
            <person name="Burkhardt I."/>
            <person name="Tsavkelova E.A."/>
            <person name="Dickschat J.S."/>
            <person name="Galuszka P."/>
            <person name="Gueldener U."/>
            <person name="Tudzynski B."/>
        </authorList>
    </citation>
    <scope>NUCLEOTIDE SEQUENCE [LARGE SCALE GENOMIC DNA]</scope>
    <source>
        <strain evidence="4">ET1</strain>
    </source>
</reference>
<protein>
    <submittedName>
        <fullName evidence="3">Uncharacterized protein</fullName>
    </submittedName>
</protein>
<keyword evidence="1" id="KW-0175">Coiled coil</keyword>
<comment type="caution">
    <text evidence="3">The sequence shown here is derived from an EMBL/GenBank/DDBJ whole genome shotgun (WGS) entry which is preliminary data.</text>
</comment>